<organism evidence="1">
    <name type="scientific">Faucicola osloensis</name>
    <name type="common">Moraxella osloensis</name>
    <dbReference type="NCBI Taxonomy" id="34062"/>
    <lineage>
        <taxon>Bacteria</taxon>
        <taxon>Pseudomonadati</taxon>
        <taxon>Pseudomonadota</taxon>
        <taxon>Gammaproteobacteria</taxon>
        <taxon>Moraxellales</taxon>
        <taxon>Moraxellaceae</taxon>
        <taxon>Faucicola</taxon>
    </lineage>
</organism>
<evidence type="ECO:0000313" key="1">
    <source>
        <dbReference type="EMBL" id="QHG10485.1"/>
    </source>
</evidence>
<gene>
    <name evidence="1" type="ORF">GSF12_11750</name>
</gene>
<dbReference type="EMBL" id="CP047226">
    <property type="protein sequence ID" value="QHG10485.1"/>
    <property type="molecule type" value="Genomic_DNA"/>
</dbReference>
<name>A0A6P1KPY2_FAUOS</name>
<reference evidence="1" key="1">
    <citation type="journal article" date="2020" name="Microbiol. Resour. Announc.">
        <title>Complete Genome Sequence of Moraxella osloensis Strain YV1, Isolated from an Australian Wastewater Treatment Plant.</title>
        <authorList>
            <person name="Batinovic S."/>
            <person name="Rice D.T.F."/>
            <person name="Seviour R.J."/>
            <person name="Petrovski S."/>
        </authorList>
    </citation>
    <scope>NUCLEOTIDE SEQUENCE</scope>
    <source>
        <strain evidence="1">YV1</strain>
    </source>
</reference>
<proteinExistence type="predicted"/>
<protein>
    <submittedName>
        <fullName evidence="1">Uncharacterized protein</fullName>
    </submittedName>
</protein>
<sequence>MKEQSSPAFKRALAEYERIASLHGEDSEQAINAFMKCYDLAPQHYRDEAGKMIEQMGMIPKPSGYTDNGQPVFSASDLAKHFGVSESEVIERLNQLDPQHKSLYHGNINRIQ</sequence>
<accession>A0A6P1KPY2</accession>
<dbReference type="AlphaFoldDB" id="A0A6P1KPY2"/>